<protein>
    <submittedName>
        <fullName evidence="1">8845_t:CDS:1</fullName>
    </submittedName>
</protein>
<comment type="caution">
    <text evidence="1">The sequence shown here is derived from an EMBL/GenBank/DDBJ whole genome shotgun (WGS) entry which is preliminary data.</text>
</comment>
<reference evidence="1" key="1">
    <citation type="submission" date="2021-06" db="EMBL/GenBank/DDBJ databases">
        <authorList>
            <person name="Kallberg Y."/>
            <person name="Tangrot J."/>
            <person name="Rosling A."/>
        </authorList>
    </citation>
    <scope>NUCLEOTIDE SEQUENCE</scope>
    <source>
        <strain evidence="1">87-6 pot B 2015</strain>
    </source>
</reference>
<dbReference type="Proteomes" id="UP000789375">
    <property type="component" value="Unassembled WGS sequence"/>
</dbReference>
<evidence type="ECO:0000313" key="2">
    <source>
        <dbReference type="Proteomes" id="UP000789375"/>
    </source>
</evidence>
<gene>
    <name evidence="1" type="ORF">FMOSSE_LOCUS13005</name>
</gene>
<dbReference type="EMBL" id="CAJVPP010006983">
    <property type="protein sequence ID" value="CAG8683387.1"/>
    <property type="molecule type" value="Genomic_DNA"/>
</dbReference>
<proteinExistence type="predicted"/>
<sequence length="74" mass="8444">MPLDSDYSDEDDYPKIQKTISDSSSLPLVLEVGKIRKIASERNNLYVVVKEYILINEEKSNQTFANGILTFFAQ</sequence>
<evidence type="ECO:0000313" key="1">
    <source>
        <dbReference type="EMBL" id="CAG8683387.1"/>
    </source>
</evidence>
<accession>A0A9N9EMQ0</accession>
<name>A0A9N9EMQ0_FUNMO</name>
<keyword evidence="2" id="KW-1185">Reference proteome</keyword>
<organism evidence="1 2">
    <name type="scientific">Funneliformis mosseae</name>
    <name type="common">Endomycorrhizal fungus</name>
    <name type="synonym">Glomus mosseae</name>
    <dbReference type="NCBI Taxonomy" id="27381"/>
    <lineage>
        <taxon>Eukaryota</taxon>
        <taxon>Fungi</taxon>
        <taxon>Fungi incertae sedis</taxon>
        <taxon>Mucoromycota</taxon>
        <taxon>Glomeromycotina</taxon>
        <taxon>Glomeromycetes</taxon>
        <taxon>Glomerales</taxon>
        <taxon>Glomeraceae</taxon>
        <taxon>Funneliformis</taxon>
    </lineage>
</organism>
<dbReference type="AlphaFoldDB" id="A0A9N9EMQ0"/>